<evidence type="ECO:0000256" key="3">
    <source>
        <dbReference type="ARBA" id="ARBA00022692"/>
    </source>
</evidence>
<keyword evidence="7" id="KW-1185">Reference proteome</keyword>
<evidence type="ECO:0000313" key="7">
    <source>
        <dbReference type="Proteomes" id="UP000827889"/>
    </source>
</evidence>
<feature type="transmembrane region" description="Helical" evidence="6">
    <location>
        <begin position="53"/>
        <end position="72"/>
    </location>
</feature>
<keyword evidence="4 6" id="KW-1133">Transmembrane helix</keyword>
<evidence type="ECO:0000256" key="1">
    <source>
        <dbReference type="ARBA" id="ARBA00004141"/>
    </source>
</evidence>
<dbReference type="AlphaFoldDB" id="A0A8B8MVY2"/>
<feature type="transmembrane region" description="Helical" evidence="6">
    <location>
        <begin position="144"/>
        <end position="163"/>
    </location>
</feature>
<dbReference type="GeneID" id="115728078"/>
<proteinExistence type="inferred from homology"/>
<sequence>MASLATHFSAFIFLFPVGLRRLLCSYSLYLKNPSSYRSKPWYFSEPKWKNLDLYTLLVALPIASFSEIFLFLTFSGHPTYRFAFFQQSAAVFLFWALVILVILKEYVDSATINEGYVFIIAGIAFLVEYSVIGKGVGGLGAPVYELLGKLSLVCAGSCLYLGMRPSAFFAEYLLSSGLVFKGTWVLQAGLNLGTDVFALKGCHQLGVSTGQWDLDVKCALEEDGLRGIALMNLLFIVHAIGVVVVSFGLFGLLSCNRNLRFGEASGPLLAQLESESMLMRPAPEFELE</sequence>
<comment type="similarity">
    <text evidence="2">Belongs to the TMEM45 family.</text>
</comment>
<accession>A0A8B8MVY2</accession>
<dbReference type="Pfam" id="PF04819">
    <property type="entry name" value="DUF716"/>
    <property type="match status" value="1"/>
</dbReference>
<protein>
    <submittedName>
        <fullName evidence="8">Uncharacterized protein LOC115728078</fullName>
    </submittedName>
</protein>
<organism evidence="7 8">
    <name type="scientific">Rhodamnia argentea</name>
    <dbReference type="NCBI Taxonomy" id="178133"/>
    <lineage>
        <taxon>Eukaryota</taxon>
        <taxon>Viridiplantae</taxon>
        <taxon>Streptophyta</taxon>
        <taxon>Embryophyta</taxon>
        <taxon>Tracheophyta</taxon>
        <taxon>Spermatophyta</taxon>
        <taxon>Magnoliopsida</taxon>
        <taxon>eudicotyledons</taxon>
        <taxon>Gunneridae</taxon>
        <taxon>Pentapetalae</taxon>
        <taxon>rosids</taxon>
        <taxon>malvids</taxon>
        <taxon>Myrtales</taxon>
        <taxon>Myrtaceae</taxon>
        <taxon>Myrtoideae</taxon>
        <taxon>Myrteae</taxon>
        <taxon>Australasian group</taxon>
        <taxon>Rhodamnia</taxon>
    </lineage>
</organism>
<name>A0A8B8MVY2_9MYRT</name>
<dbReference type="InterPro" id="IPR006904">
    <property type="entry name" value="DUF716"/>
</dbReference>
<dbReference type="PANTHER" id="PTHR47830">
    <property type="entry name" value="OS11G0534100 PROTEIN"/>
    <property type="match status" value="1"/>
</dbReference>
<keyword evidence="3 6" id="KW-0812">Transmembrane</keyword>
<comment type="subcellular location">
    <subcellularLocation>
        <location evidence="1">Membrane</location>
        <topology evidence="1">Multi-pass membrane protein</topology>
    </subcellularLocation>
</comment>
<dbReference type="GO" id="GO:0016020">
    <property type="term" value="C:membrane"/>
    <property type="evidence" value="ECO:0007669"/>
    <property type="project" value="UniProtKB-SubCell"/>
</dbReference>
<feature type="transmembrane region" description="Helical" evidence="6">
    <location>
        <begin position="84"/>
        <end position="103"/>
    </location>
</feature>
<reference evidence="7" key="1">
    <citation type="submission" date="2025-05" db="UniProtKB">
        <authorList>
            <consortium name="RefSeq"/>
        </authorList>
    </citation>
    <scope>NUCLEOTIDE SEQUENCE [LARGE SCALE GENOMIC DNA]</scope>
</reference>
<dbReference type="RefSeq" id="XP_030514266.1">
    <property type="nucleotide sequence ID" value="XM_030658406.2"/>
</dbReference>
<evidence type="ECO:0000256" key="5">
    <source>
        <dbReference type="ARBA" id="ARBA00023136"/>
    </source>
</evidence>
<dbReference type="Proteomes" id="UP000827889">
    <property type="component" value="Chromosome 1"/>
</dbReference>
<feature type="transmembrane region" description="Helical" evidence="6">
    <location>
        <begin position="229"/>
        <end position="253"/>
    </location>
</feature>
<keyword evidence="5 6" id="KW-0472">Membrane</keyword>
<gene>
    <name evidence="8" type="primary">LOC115728078</name>
</gene>
<dbReference type="KEGG" id="rarg:115728078"/>
<dbReference type="OrthoDB" id="1842378at2759"/>
<evidence type="ECO:0000256" key="6">
    <source>
        <dbReference type="SAM" id="Phobius"/>
    </source>
</evidence>
<evidence type="ECO:0000256" key="2">
    <source>
        <dbReference type="ARBA" id="ARBA00006948"/>
    </source>
</evidence>
<reference evidence="8" key="2">
    <citation type="submission" date="2025-08" db="UniProtKB">
        <authorList>
            <consortium name="RefSeq"/>
        </authorList>
    </citation>
    <scope>IDENTIFICATION</scope>
    <source>
        <tissue evidence="8">Leaf</tissue>
    </source>
</reference>
<evidence type="ECO:0000256" key="4">
    <source>
        <dbReference type="ARBA" id="ARBA00022989"/>
    </source>
</evidence>
<dbReference type="PANTHER" id="PTHR47830:SF2">
    <property type="entry name" value="PROTEIN, PUTATIVE-RELATED"/>
    <property type="match status" value="1"/>
</dbReference>
<feature type="transmembrane region" description="Helical" evidence="6">
    <location>
        <begin position="115"/>
        <end position="132"/>
    </location>
</feature>
<evidence type="ECO:0000313" key="8">
    <source>
        <dbReference type="RefSeq" id="XP_030514266.1"/>
    </source>
</evidence>